<accession>A0A2P6QBN4</accession>
<evidence type="ECO:0000256" key="1">
    <source>
        <dbReference type="SAM" id="MobiDB-lite"/>
    </source>
</evidence>
<evidence type="ECO:0000313" key="3">
    <source>
        <dbReference type="Proteomes" id="UP000238479"/>
    </source>
</evidence>
<gene>
    <name evidence="2" type="ORF">RchiOBHm_Chr5g0037091</name>
</gene>
<protein>
    <submittedName>
        <fullName evidence="2">Uncharacterized protein</fullName>
    </submittedName>
</protein>
<dbReference type="EMBL" id="PDCK01000043">
    <property type="protein sequence ID" value="PRQ31584.1"/>
    <property type="molecule type" value="Genomic_DNA"/>
</dbReference>
<keyword evidence="3" id="KW-1185">Reference proteome</keyword>
<feature type="compositionally biased region" description="Pro residues" evidence="1">
    <location>
        <begin position="1"/>
        <end position="11"/>
    </location>
</feature>
<reference evidence="2 3" key="1">
    <citation type="journal article" date="2018" name="Nat. Genet.">
        <title>The Rosa genome provides new insights in the design of modern roses.</title>
        <authorList>
            <person name="Bendahmane M."/>
        </authorList>
    </citation>
    <scope>NUCLEOTIDE SEQUENCE [LARGE SCALE GENOMIC DNA]</scope>
    <source>
        <strain evidence="3">cv. Old Blush</strain>
    </source>
</reference>
<evidence type="ECO:0000313" key="2">
    <source>
        <dbReference type="EMBL" id="PRQ31584.1"/>
    </source>
</evidence>
<comment type="caution">
    <text evidence="2">The sequence shown here is derived from an EMBL/GenBank/DDBJ whole genome shotgun (WGS) entry which is preliminary data.</text>
</comment>
<proteinExistence type="predicted"/>
<dbReference type="AlphaFoldDB" id="A0A2P6QBN4"/>
<sequence length="92" mass="10326">MPSPPPLPSPQSRPTQLLDQWQENRVSTKPRDRETAAIVSIRMSQDLSERHHPITAVVLLSLLRRCGAQFAVVRGEAGVDKMEEDKRRSGLV</sequence>
<dbReference type="Gramene" id="PRQ31584">
    <property type="protein sequence ID" value="PRQ31584"/>
    <property type="gene ID" value="RchiOBHm_Chr5g0037091"/>
</dbReference>
<name>A0A2P6QBN4_ROSCH</name>
<organism evidence="2 3">
    <name type="scientific">Rosa chinensis</name>
    <name type="common">China rose</name>
    <dbReference type="NCBI Taxonomy" id="74649"/>
    <lineage>
        <taxon>Eukaryota</taxon>
        <taxon>Viridiplantae</taxon>
        <taxon>Streptophyta</taxon>
        <taxon>Embryophyta</taxon>
        <taxon>Tracheophyta</taxon>
        <taxon>Spermatophyta</taxon>
        <taxon>Magnoliopsida</taxon>
        <taxon>eudicotyledons</taxon>
        <taxon>Gunneridae</taxon>
        <taxon>Pentapetalae</taxon>
        <taxon>rosids</taxon>
        <taxon>fabids</taxon>
        <taxon>Rosales</taxon>
        <taxon>Rosaceae</taxon>
        <taxon>Rosoideae</taxon>
        <taxon>Rosoideae incertae sedis</taxon>
        <taxon>Rosa</taxon>
    </lineage>
</organism>
<feature type="region of interest" description="Disordered" evidence="1">
    <location>
        <begin position="1"/>
        <end position="33"/>
    </location>
</feature>
<dbReference type="Proteomes" id="UP000238479">
    <property type="component" value="Chromosome 5"/>
</dbReference>